<feature type="compositionally biased region" description="Low complexity" evidence="1">
    <location>
        <begin position="693"/>
        <end position="702"/>
    </location>
</feature>
<protein>
    <submittedName>
        <fullName evidence="2">Uncharacterized protein</fullName>
    </submittedName>
</protein>
<evidence type="ECO:0000313" key="2">
    <source>
        <dbReference type="EMBL" id="CAK9034770.1"/>
    </source>
</evidence>
<keyword evidence="3" id="KW-1185">Reference proteome</keyword>
<feature type="compositionally biased region" description="Basic and acidic residues" evidence="1">
    <location>
        <begin position="682"/>
        <end position="691"/>
    </location>
</feature>
<evidence type="ECO:0000313" key="3">
    <source>
        <dbReference type="Proteomes" id="UP001642484"/>
    </source>
</evidence>
<sequence>MSAQELSGAELALTKPMVVKGVTVYKVLAGDTTLASYNEGSPPSAHDDLDGDGSQQLKDWRGLYTQFQRDHVLGTVPYRWEKGHSEARLVSVTFEELEIVVFQDDRLHDAGMSGEQKATMVKQKLGILEEEPLLVALGKRRQVALVRETESEWELIVPHDLLPTLPFQERGIARFRRHPERPVISHWSHEMSDMSGDMLESLAEKPPTSGGKVLEDDGCIGSIDEELPAQQGLSLPPRLQLLKRIIQALVSEGRFEVCNHSFADLLRRLCEHAVQQGQREAARSKVSFTMKPQVPKAVGKRQSRFLATVAAVAKETAGKVLLVDDEEEKVPPHVIKEVSSTLLRDEYFKPGAAVALLRQYFKKAHWVGALNGSLIFEKHKVVYPLDTVTPVKESPSSDKLLSLGSLFAVAALQEQYEGFATASLLESLMAKKLDTEHLSELMEYLLGRSTNCSLLLSSKKAKQVPVPRPSALKADTLSGSFSANQKSNNGAERSVEAADAEVRSQGDNSASGSDETVVVEKKKRKKRRKRKKSTQNEPLADPPEMAQPTRLAHPEKSAELTSLAPENGQEEPRRAPGKKRLIELKEKFASDQSQLEVASTWEAICSQQSRVMRLEAERSTTNMERDSKEALLRENAEELRKMKLNEVRLLQECQEFLSDHLGGEELLQRLWRRLNPFLPQWEPKREEKKPSGAESPEASPAA</sequence>
<accession>A0ABP0L6N3</accession>
<feature type="region of interest" description="Disordered" evidence="1">
    <location>
        <begin position="681"/>
        <end position="702"/>
    </location>
</feature>
<feature type="compositionally biased region" description="Basic and acidic residues" evidence="1">
    <location>
        <begin position="493"/>
        <end position="504"/>
    </location>
</feature>
<gene>
    <name evidence="2" type="ORF">CCMP2556_LOCUS19642</name>
</gene>
<feature type="compositionally biased region" description="Polar residues" evidence="1">
    <location>
        <begin position="505"/>
        <end position="514"/>
    </location>
</feature>
<dbReference type="EMBL" id="CAXAMN010011226">
    <property type="protein sequence ID" value="CAK9034770.1"/>
    <property type="molecule type" value="Genomic_DNA"/>
</dbReference>
<feature type="compositionally biased region" description="Polar residues" evidence="1">
    <location>
        <begin position="477"/>
        <end position="491"/>
    </location>
</feature>
<name>A0ABP0L6N3_9DINO</name>
<proteinExistence type="predicted"/>
<evidence type="ECO:0000256" key="1">
    <source>
        <dbReference type="SAM" id="MobiDB-lite"/>
    </source>
</evidence>
<feature type="region of interest" description="Disordered" evidence="1">
    <location>
        <begin position="464"/>
        <end position="577"/>
    </location>
</feature>
<organism evidence="2 3">
    <name type="scientific">Durusdinium trenchii</name>
    <dbReference type="NCBI Taxonomy" id="1381693"/>
    <lineage>
        <taxon>Eukaryota</taxon>
        <taxon>Sar</taxon>
        <taxon>Alveolata</taxon>
        <taxon>Dinophyceae</taxon>
        <taxon>Suessiales</taxon>
        <taxon>Symbiodiniaceae</taxon>
        <taxon>Durusdinium</taxon>
    </lineage>
</organism>
<dbReference type="Proteomes" id="UP001642484">
    <property type="component" value="Unassembled WGS sequence"/>
</dbReference>
<comment type="caution">
    <text evidence="2">The sequence shown here is derived from an EMBL/GenBank/DDBJ whole genome shotgun (WGS) entry which is preliminary data.</text>
</comment>
<feature type="compositionally biased region" description="Basic residues" evidence="1">
    <location>
        <begin position="521"/>
        <end position="533"/>
    </location>
</feature>
<reference evidence="2 3" key="1">
    <citation type="submission" date="2024-02" db="EMBL/GenBank/DDBJ databases">
        <authorList>
            <person name="Chen Y."/>
            <person name="Shah S."/>
            <person name="Dougan E. K."/>
            <person name="Thang M."/>
            <person name="Chan C."/>
        </authorList>
    </citation>
    <scope>NUCLEOTIDE SEQUENCE [LARGE SCALE GENOMIC DNA]</scope>
</reference>